<dbReference type="PROSITE" id="PS50977">
    <property type="entry name" value="HTH_TETR_2"/>
    <property type="match status" value="1"/>
</dbReference>
<organism evidence="4 5">
    <name type="scientific">Fundicoccus culcitae</name>
    <dbReference type="NCBI Taxonomy" id="2969821"/>
    <lineage>
        <taxon>Bacteria</taxon>
        <taxon>Bacillati</taxon>
        <taxon>Bacillota</taxon>
        <taxon>Bacilli</taxon>
        <taxon>Lactobacillales</taxon>
        <taxon>Aerococcaceae</taxon>
        <taxon>Fundicoccus</taxon>
    </lineage>
</organism>
<evidence type="ECO:0000313" key="4">
    <source>
        <dbReference type="EMBL" id="UUX33392.1"/>
    </source>
</evidence>
<dbReference type="SUPFAM" id="SSF46689">
    <property type="entry name" value="Homeodomain-like"/>
    <property type="match status" value="1"/>
</dbReference>
<dbReference type="PANTHER" id="PTHR43479:SF7">
    <property type="entry name" value="TETR-FAMILY TRANSCRIPTIONAL REGULATOR"/>
    <property type="match status" value="1"/>
</dbReference>
<protein>
    <submittedName>
        <fullName evidence="4">TetR/AcrR family transcriptional regulator</fullName>
    </submittedName>
</protein>
<feature type="DNA-binding region" description="H-T-H motif" evidence="2">
    <location>
        <begin position="32"/>
        <end position="51"/>
    </location>
</feature>
<evidence type="ECO:0000259" key="3">
    <source>
        <dbReference type="PROSITE" id="PS50977"/>
    </source>
</evidence>
<reference evidence="4 5" key="1">
    <citation type="submission" date="2022-08" db="EMBL/GenBank/DDBJ databases">
        <title>Aerococcaceae sp. nov isolated from spoiled eye mask.</title>
        <authorList>
            <person name="Zhou G."/>
            <person name="Xie X.-B."/>
            <person name="Shi Q.-S."/>
            <person name="Wang Y.-S."/>
            <person name="Wen X."/>
            <person name="Peng H."/>
            <person name="Yang X.-J."/>
            <person name="Tao H.-B."/>
            <person name="Huang X.-M."/>
        </authorList>
    </citation>
    <scope>NUCLEOTIDE SEQUENCE [LARGE SCALE GENOMIC DNA]</scope>
    <source>
        <strain evidence="5">DM20194951</strain>
    </source>
</reference>
<dbReference type="EMBL" id="CP102453">
    <property type="protein sequence ID" value="UUX33392.1"/>
    <property type="molecule type" value="Genomic_DNA"/>
</dbReference>
<evidence type="ECO:0000256" key="2">
    <source>
        <dbReference type="PROSITE-ProRule" id="PRU00335"/>
    </source>
</evidence>
<accession>A0ABY5P3U1</accession>
<name>A0ABY5P3U1_9LACT</name>
<feature type="domain" description="HTH tetR-type" evidence="3">
    <location>
        <begin position="9"/>
        <end position="69"/>
    </location>
</feature>
<keyword evidence="5" id="KW-1185">Reference proteome</keyword>
<evidence type="ECO:0000313" key="5">
    <source>
        <dbReference type="Proteomes" id="UP001315967"/>
    </source>
</evidence>
<proteinExistence type="predicted"/>
<dbReference type="InterPro" id="IPR050624">
    <property type="entry name" value="HTH-type_Tx_Regulator"/>
</dbReference>
<dbReference type="RefSeq" id="WP_313792893.1">
    <property type="nucleotide sequence ID" value="NZ_CP102453.1"/>
</dbReference>
<dbReference type="InterPro" id="IPR039532">
    <property type="entry name" value="TetR_C_Firmicutes"/>
</dbReference>
<dbReference type="Pfam" id="PF00440">
    <property type="entry name" value="TetR_N"/>
    <property type="match status" value="1"/>
</dbReference>
<dbReference type="PANTHER" id="PTHR43479">
    <property type="entry name" value="ACREF/ENVCD OPERON REPRESSOR-RELATED"/>
    <property type="match status" value="1"/>
</dbReference>
<keyword evidence="1 2" id="KW-0238">DNA-binding</keyword>
<sequence length="201" mass="23405">MTKEDLRVMRTRMTINQVFIELVKEKGFENVSVKDIAEAAMINRSTFYSHYKDKFDLMQQLLMKALEAMSTSESGNLLKEDNKIYVKEITDTITRMLLMVQEEKDFYFSLIQSVDWRILKDTLWESVVKNYKDILDRLTIKESDLEIPIEVVANYSISIVMNLLNWWLSDDNDMTAAQLAHLMVKMIGNANLTVLGVDIVF</sequence>
<dbReference type="Proteomes" id="UP001315967">
    <property type="component" value="Chromosome"/>
</dbReference>
<dbReference type="InterPro" id="IPR009057">
    <property type="entry name" value="Homeodomain-like_sf"/>
</dbReference>
<gene>
    <name evidence="4" type="ORF">NRE15_10835</name>
</gene>
<evidence type="ECO:0000256" key="1">
    <source>
        <dbReference type="ARBA" id="ARBA00023125"/>
    </source>
</evidence>
<dbReference type="Pfam" id="PF14278">
    <property type="entry name" value="TetR_C_8"/>
    <property type="match status" value="1"/>
</dbReference>
<dbReference type="InterPro" id="IPR001647">
    <property type="entry name" value="HTH_TetR"/>
</dbReference>
<dbReference type="Gene3D" id="1.10.357.10">
    <property type="entry name" value="Tetracycline Repressor, domain 2"/>
    <property type="match status" value="1"/>
</dbReference>